<name>A0A7V9A7Z2_9BACT</name>
<gene>
    <name evidence="6 8" type="primary">ruvA</name>
    <name evidence="8" type="ORF">HOV93_30840</name>
</gene>
<keyword evidence="5 6" id="KW-0234">DNA repair</keyword>
<dbReference type="SUPFAM" id="SSF47781">
    <property type="entry name" value="RuvA domain 2-like"/>
    <property type="match status" value="1"/>
</dbReference>
<sequence>MITKISGKLVSVDITSVTIAADPFEYEVLVPEFVRRQVQSQMGQKVSFHTIHYFDGDPSRGKMSPRLVGFSNHIEREFFELFCSVDGVGVKKALRAMVRPVQEVANQIEQQDAKGLSALPGIGPATADRIVAKLRRKVPKFALLISGADGESPEVSRDVVTETFEVLLQLGHSETQARKLLDAAVAEKKSYKDVDSLVQAVYKIAHQED</sequence>
<dbReference type="Pfam" id="PF14520">
    <property type="entry name" value="HHH_5"/>
    <property type="match status" value="1"/>
</dbReference>
<evidence type="ECO:0000313" key="8">
    <source>
        <dbReference type="EMBL" id="MBA2115897.1"/>
    </source>
</evidence>
<accession>A0A7V9A7Z2</accession>
<keyword evidence="2 6" id="KW-0227">DNA damage</keyword>
<dbReference type="GO" id="GO:0016787">
    <property type="term" value="F:hydrolase activity"/>
    <property type="evidence" value="ECO:0007669"/>
    <property type="project" value="UniProtKB-KW"/>
</dbReference>
<dbReference type="InterPro" id="IPR000085">
    <property type="entry name" value="RuvA"/>
</dbReference>
<dbReference type="GO" id="GO:0048476">
    <property type="term" value="C:Holliday junction resolvase complex"/>
    <property type="evidence" value="ECO:0007669"/>
    <property type="project" value="UniProtKB-UniRule"/>
</dbReference>
<evidence type="ECO:0000256" key="4">
    <source>
        <dbReference type="ARBA" id="ARBA00023172"/>
    </source>
</evidence>
<comment type="subunit">
    <text evidence="6">Homotetramer. Forms an RuvA(8)-RuvB(12)-Holliday junction (HJ) complex. HJ DNA is sandwiched between 2 RuvA tetramers; dsDNA enters through RuvA and exits via RuvB. An RuvB hexamer assembles on each DNA strand where it exits the tetramer. Each RuvB hexamer is contacted by two RuvA subunits (via domain III) on 2 adjacent RuvB subunits; this complex drives branch migration. In the full resolvosome a probable DNA-RuvA(4)-RuvB(12)-RuvC(2) complex forms which resolves the HJ.</text>
</comment>
<keyword evidence="8" id="KW-0347">Helicase</keyword>
<protein>
    <recommendedName>
        <fullName evidence="6">Holliday junction branch migration complex subunit RuvA</fullName>
    </recommendedName>
</protein>
<dbReference type="Pfam" id="PF01330">
    <property type="entry name" value="RuvA_N"/>
    <property type="match status" value="1"/>
</dbReference>
<dbReference type="GO" id="GO:0000400">
    <property type="term" value="F:four-way junction DNA binding"/>
    <property type="evidence" value="ECO:0007669"/>
    <property type="project" value="UniProtKB-UniRule"/>
</dbReference>
<comment type="subcellular location">
    <subcellularLocation>
        <location evidence="6">Cytoplasm</location>
    </subcellularLocation>
</comment>
<evidence type="ECO:0000256" key="6">
    <source>
        <dbReference type="HAMAP-Rule" id="MF_00031"/>
    </source>
</evidence>
<evidence type="ECO:0000256" key="1">
    <source>
        <dbReference type="ARBA" id="ARBA00022490"/>
    </source>
</evidence>
<comment type="caution">
    <text evidence="6">Lacks conserved residue(s) required for the propagation of feature annotation.</text>
</comment>
<comment type="domain">
    <text evidence="6">Has three domains with a flexible linker between the domains II and III and assumes an 'L' shape. Domain III is highly mobile and contacts RuvB.</text>
</comment>
<dbReference type="Proteomes" id="UP000551616">
    <property type="component" value="Unassembled WGS sequence"/>
</dbReference>
<comment type="similarity">
    <text evidence="6">Belongs to the RuvA family.</text>
</comment>
<keyword evidence="8" id="KW-0067">ATP-binding</keyword>
<keyword evidence="8" id="KW-0547">Nucleotide-binding</keyword>
<feature type="region of interest" description="Domain III" evidence="6">
    <location>
        <begin position="155"/>
        <end position="209"/>
    </location>
</feature>
<dbReference type="InterPro" id="IPR010994">
    <property type="entry name" value="RuvA_2-like"/>
</dbReference>
<dbReference type="AlphaFoldDB" id="A0A7V9A7Z2"/>
<evidence type="ECO:0000256" key="3">
    <source>
        <dbReference type="ARBA" id="ARBA00023125"/>
    </source>
</evidence>
<dbReference type="GO" id="GO:0003678">
    <property type="term" value="F:DNA helicase activity"/>
    <property type="evidence" value="ECO:0007669"/>
    <property type="project" value="InterPro"/>
</dbReference>
<evidence type="ECO:0000256" key="2">
    <source>
        <dbReference type="ARBA" id="ARBA00022763"/>
    </source>
</evidence>
<dbReference type="GO" id="GO:0005737">
    <property type="term" value="C:cytoplasm"/>
    <property type="evidence" value="ECO:0007669"/>
    <property type="project" value="UniProtKB-SubCell"/>
</dbReference>
<dbReference type="Gene3D" id="1.10.150.20">
    <property type="entry name" value="5' to 3' exonuclease, C-terminal subdomain"/>
    <property type="match status" value="1"/>
</dbReference>
<dbReference type="EMBL" id="JABRWO010000008">
    <property type="protein sequence ID" value="MBA2115897.1"/>
    <property type="molecule type" value="Genomic_DNA"/>
</dbReference>
<organism evidence="8 9">
    <name type="scientific">Bremerella alba</name>
    <dbReference type="NCBI Taxonomy" id="980252"/>
    <lineage>
        <taxon>Bacteria</taxon>
        <taxon>Pseudomonadati</taxon>
        <taxon>Planctomycetota</taxon>
        <taxon>Planctomycetia</taxon>
        <taxon>Pirellulales</taxon>
        <taxon>Pirellulaceae</taxon>
        <taxon>Bremerella</taxon>
    </lineage>
</organism>
<dbReference type="InterPro" id="IPR013849">
    <property type="entry name" value="DNA_helicase_Holl-junc_RuvA_I"/>
</dbReference>
<dbReference type="NCBIfam" id="TIGR00084">
    <property type="entry name" value="ruvA"/>
    <property type="match status" value="1"/>
</dbReference>
<comment type="caution">
    <text evidence="8">The sequence shown here is derived from an EMBL/GenBank/DDBJ whole genome shotgun (WGS) entry which is preliminary data.</text>
</comment>
<dbReference type="HAMAP" id="MF_00031">
    <property type="entry name" value="DNA_HJ_migration_RuvA"/>
    <property type="match status" value="1"/>
</dbReference>
<keyword evidence="8" id="KW-0378">Hydrolase</keyword>
<evidence type="ECO:0000256" key="5">
    <source>
        <dbReference type="ARBA" id="ARBA00023204"/>
    </source>
</evidence>
<reference evidence="8 9" key="1">
    <citation type="submission" date="2020-05" db="EMBL/GenBank/DDBJ databases">
        <title>Bremerella alba sp. nov., a novel planctomycete isolated from the surface of the macroalga Fucus spiralis.</title>
        <authorList>
            <person name="Godinho O."/>
            <person name="Botelho R."/>
            <person name="Albuquerque L."/>
            <person name="Wiegand S."/>
            <person name="Da Costa M.S."/>
            <person name="Lobo-Da-Cunha A."/>
            <person name="Jogler C."/>
            <person name="Lage O.M."/>
        </authorList>
    </citation>
    <scope>NUCLEOTIDE SEQUENCE [LARGE SCALE GENOMIC DNA]</scope>
    <source>
        <strain evidence="8 9">FF15</strain>
    </source>
</reference>
<comment type="function">
    <text evidence="6">The RuvA-RuvB-RuvC complex processes Holliday junction (HJ) DNA during genetic recombination and DNA repair, while the RuvA-RuvB complex plays an important role in the rescue of blocked DNA replication forks via replication fork reversal (RFR). RuvA specifically binds to HJ cruciform DNA, conferring on it an open structure. The RuvB hexamer acts as an ATP-dependent pump, pulling dsDNA into and through the RuvAB complex. HJ branch migration allows RuvC to scan DNA until it finds its consensus sequence, where it cleaves and resolves the cruciform DNA.</text>
</comment>
<evidence type="ECO:0000259" key="7">
    <source>
        <dbReference type="Pfam" id="PF01330"/>
    </source>
</evidence>
<dbReference type="RefSeq" id="WP_207397321.1">
    <property type="nucleotide sequence ID" value="NZ_JABRWO010000008.1"/>
</dbReference>
<keyword evidence="1 6" id="KW-0963">Cytoplasm</keyword>
<feature type="domain" description="DNA helicase Holliday junction RuvA type" evidence="7">
    <location>
        <begin position="1"/>
        <end position="53"/>
    </location>
</feature>
<dbReference type="InterPro" id="IPR012340">
    <property type="entry name" value="NA-bd_OB-fold"/>
</dbReference>
<dbReference type="GO" id="GO:0006281">
    <property type="term" value="P:DNA repair"/>
    <property type="evidence" value="ECO:0007669"/>
    <property type="project" value="UniProtKB-UniRule"/>
</dbReference>
<keyword evidence="4 6" id="KW-0233">DNA recombination</keyword>
<evidence type="ECO:0000313" key="9">
    <source>
        <dbReference type="Proteomes" id="UP000551616"/>
    </source>
</evidence>
<dbReference type="GO" id="GO:0006310">
    <property type="term" value="P:DNA recombination"/>
    <property type="evidence" value="ECO:0007669"/>
    <property type="project" value="UniProtKB-UniRule"/>
</dbReference>
<dbReference type="Gene3D" id="2.40.50.140">
    <property type="entry name" value="Nucleic acid-binding proteins"/>
    <property type="match status" value="1"/>
</dbReference>
<keyword evidence="9" id="KW-1185">Reference proteome</keyword>
<keyword evidence="3 6" id="KW-0238">DNA-binding</keyword>
<proteinExistence type="inferred from homology"/>